<dbReference type="InterPro" id="IPR012340">
    <property type="entry name" value="NA-bd_OB-fold"/>
</dbReference>
<feature type="region of interest" description="Disordered" evidence="9">
    <location>
        <begin position="373"/>
        <end position="421"/>
    </location>
</feature>
<dbReference type="GO" id="GO:0032210">
    <property type="term" value="P:regulation of telomere maintenance via telomerase"/>
    <property type="evidence" value="ECO:0007669"/>
    <property type="project" value="TreeGrafter"/>
</dbReference>
<organism evidence="11 12">
    <name type="scientific">Rhinocladiella mackenziei CBS 650.93</name>
    <dbReference type="NCBI Taxonomy" id="1442369"/>
    <lineage>
        <taxon>Eukaryota</taxon>
        <taxon>Fungi</taxon>
        <taxon>Dikarya</taxon>
        <taxon>Ascomycota</taxon>
        <taxon>Pezizomycotina</taxon>
        <taxon>Eurotiomycetes</taxon>
        <taxon>Chaetothyriomycetidae</taxon>
        <taxon>Chaetothyriales</taxon>
        <taxon>Herpotrichiellaceae</taxon>
        <taxon>Rhinocladiella</taxon>
    </lineage>
</organism>
<dbReference type="GeneID" id="25291056"/>
<evidence type="ECO:0000256" key="6">
    <source>
        <dbReference type="ARBA" id="ARBA00022895"/>
    </source>
</evidence>
<dbReference type="Proteomes" id="UP000053617">
    <property type="component" value="Unassembled WGS sequence"/>
</dbReference>
<comment type="similarity">
    <text evidence="3">Belongs to the telombin family.</text>
</comment>
<keyword evidence="8" id="KW-0539">Nucleus</keyword>
<evidence type="ECO:0000256" key="8">
    <source>
        <dbReference type="ARBA" id="ARBA00023242"/>
    </source>
</evidence>
<dbReference type="AlphaFoldDB" id="A0A0D2IQS5"/>
<dbReference type="GO" id="GO:0000783">
    <property type="term" value="C:nuclear telomere cap complex"/>
    <property type="evidence" value="ECO:0007669"/>
    <property type="project" value="TreeGrafter"/>
</dbReference>
<evidence type="ECO:0000256" key="2">
    <source>
        <dbReference type="ARBA" id="ARBA00004574"/>
    </source>
</evidence>
<dbReference type="GO" id="GO:0098505">
    <property type="term" value="F:G-rich strand telomeric DNA binding"/>
    <property type="evidence" value="ECO:0007669"/>
    <property type="project" value="TreeGrafter"/>
</dbReference>
<keyword evidence="5" id="KW-0158">Chromosome</keyword>
<dbReference type="FunFam" id="2.40.50.140:FF:000303">
    <property type="entry name" value="Protection of telomeres protein 1"/>
    <property type="match status" value="1"/>
</dbReference>
<dbReference type="GO" id="GO:0016233">
    <property type="term" value="P:telomere capping"/>
    <property type="evidence" value="ECO:0007669"/>
    <property type="project" value="TreeGrafter"/>
</dbReference>
<evidence type="ECO:0000256" key="1">
    <source>
        <dbReference type="ARBA" id="ARBA00004123"/>
    </source>
</evidence>
<dbReference type="HOGENOM" id="CLU_016663_1_0_1"/>
<dbReference type="GO" id="GO:0010521">
    <property type="term" value="F:telomerase inhibitor activity"/>
    <property type="evidence" value="ECO:0007669"/>
    <property type="project" value="TreeGrafter"/>
</dbReference>
<dbReference type="InterPro" id="IPR011564">
    <property type="entry name" value="Telomer_end-bd_POT1/Cdc13"/>
</dbReference>
<evidence type="ECO:0000313" key="11">
    <source>
        <dbReference type="EMBL" id="KIX08329.1"/>
    </source>
</evidence>
<dbReference type="EMBL" id="KN847476">
    <property type="protein sequence ID" value="KIX08329.1"/>
    <property type="molecule type" value="Genomic_DNA"/>
</dbReference>
<name>A0A0D2IQS5_9EURO</name>
<evidence type="ECO:0000256" key="4">
    <source>
        <dbReference type="ARBA" id="ARBA00015253"/>
    </source>
</evidence>
<accession>A0A0D2IQS5</accession>
<dbReference type="OrthoDB" id="2186770at2759"/>
<dbReference type="SUPFAM" id="SSF50249">
    <property type="entry name" value="Nucleic acid-binding proteins"/>
    <property type="match status" value="2"/>
</dbReference>
<protein>
    <recommendedName>
        <fullName evidence="4">Protection of telomeres protein 1</fullName>
    </recommendedName>
</protein>
<feature type="compositionally biased region" description="Basic and acidic residues" evidence="9">
    <location>
        <begin position="405"/>
        <end position="421"/>
    </location>
</feature>
<proteinExistence type="inferred from homology"/>
<evidence type="ECO:0000313" key="12">
    <source>
        <dbReference type="Proteomes" id="UP000053617"/>
    </source>
</evidence>
<feature type="domain" description="Telomeric single stranded DNA binding POT1/Cdc13" evidence="10">
    <location>
        <begin position="10"/>
        <end position="144"/>
    </location>
</feature>
<gene>
    <name evidence="11" type="ORF">Z518_02985</name>
</gene>
<dbReference type="PANTHER" id="PTHR14513:SF0">
    <property type="entry name" value="PROTECTION OF TELOMERES PROTEIN 1"/>
    <property type="match status" value="1"/>
</dbReference>
<dbReference type="RefSeq" id="XP_013275465.1">
    <property type="nucleotide sequence ID" value="XM_013420011.1"/>
</dbReference>
<evidence type="ECO:0000256" key="7">
    <source>
        <dbReference type="ARBA" id="ARBA00023125"/>
    </source>
</evidence>
<dbReference type="InterPro" id="IPR028389">
    <property type="entry name" value="POT1"/>
</dbReference>
<dbReference type="InterPro" id="IPR032042">
    <property type="entry name" value="POT1PC"/>
</dbReference>
<dbReference type="SMART" id="SM00976">
    <property type="entry name" value="Telo_bind"/>
    <property type="match status" value="1"/>
</dbReference>
<feature type="compositionally biased region" description="Basic and acidic residues" evidence="9">
    <location>
        <begin position="374"/>
        <end position="389"/>
    </location>
</feature>
<dbReference type="STRING" id="1442369.A0A0D2IQS5"/>
<comment type="subcellular location">
    <subcellularLocation>
        <location evidence="2">Chromosome</location>
        <location evidence="2">Telomere</location>
    </subcellularLocation>
    <subcellularLocation>
        <location evidence="1">Nucleus</location>
    </subcellularLocation>
</comment>
<evidence type="ECO:0000256" key="5">
    <source>
        <dbReference type="ARBA" id="ARBA00022454"/>
    </source>
</evidence>
<reference evidence="11 12" key="1">
    <citation type="submission" date="2015-01" db="EMBL/GenBank/DDBJ databases">
        <title>The Genome Sequence of Rhinocladiella mackenzie CBS 650.93.</title>
        <authorList>
            <consortium name="The Broad Institute Genomics Platform"/>
            <person name="Cuomo C."/>
            <person name="de Hoog S."/>
            <person name="Gorbushina A."/>
            <person name="Stielow B."/>
            <person name="Teixiera M."/>
            <person name="Abouelleil A."/>
            <person name="Chapman S.B."/>
            <person name="Priest M."/>
            <person name="Young S.K."/>
            <person name="Wortman J."/>
            <person name="Nusbaum C."/>
            <person name="Birren B."/>
        </authorList>
    </citation>
    <scope>NUCLEOTIDE SEQUENCE [LARGE SCALE GENOMIC DNA]</scope>
    <source>
        <strain evidence="11 12">CBS 650.93</strain>
    </source>
</reference>
<evidence type="ECO:0000256" key="3">
    <source>
        <dbReference type="ARBA" id="ARBA00008442"/>
    </source>
</evidence>
<dbReference type="Pfam" id="PF16686">
    <property type="entry name" value="POT1PC"/>
    <property type="match status" value="1"/>
</dbReference>
<evidence type="ECO:0000259" key="10">
    <source>
        <dbReference type="SMART" id="SM00976"/>
    </source>
</evidence>
<keyword evidence="6" id="KW-0779">Telomere</keyword>
<dbReference type="Gene3D" id="2.40.50.140">
    <property type="entry name" value="Nucleic acid-binding proteins"/>
    <property type="match status" value="2"/>
</dbReference>
<dbReference type="Pfam" id="PF02765">
    <property type="entry name" value="POT1"/>
    <property type="match status" value="1"/>
</dbReference>
<dbReference type="PANTHER" id="PTHR14513">
    <property type="entry name" value="PROTECTION OF TELOMERES 1"/>
    <property type="match status" value="1"/>
</dbReference>
<keyword evidence="12" id="KW-1185">Reference proteome</keyword>
<keyword evidence="7" id="KW-0238">DNA-binding</keyword>
<dbReference type="VEuPathDB" id="FungiDB:Z518_02985"/>
<sequence>MAYAPVPRNFIDLANAIAKKPEEPYNVIGVCVDYLDATKSRGTDYTIKFVLHDPVWSCGQGMSFRFFARQIDKLPAIRNQGDIVILRNVKTHSNNGEDFGMSHSTSTWVVLPFNELDNLSSPEHLKSKARWFGKGDSTRYPQAVLPNEDELKYARWIARQEDPNRWDKLAGATRLQIESTMRLGGGEPPPRATRFRLIKDLERPASHRGKYWVELLGEVRKIYSSDMNTEIYVTDYTHNDELYDYQYNDNDNGRDGDEFGYTKDVGTKWPGPWGKMTMTVTLWDAHFIFAKRHVKEGSFVYLRNVEIKMARDGSKLEGHCRGDRNGPSRVNVALRFYRKDDNDEQMKALVMRKRDYESKARAENVRFTKIAQDMNKRRAEEPTELEDMHKNKKARARNRKKERRAKAEAEQSRENGAAAEDKSLMKSNVNIRCNRIEVPCKPIVDILDSEILDRNTSKGNPFRLPFQNCRYKGHVRVVDFFPDNIADFAVPRRISEYDALSDDDDDDDDDSDIDLMRDNGEDVKWEWRFFLLVEDARPQAVRDGRPTQMELLVADTDGDFLLNMEACNLRDEGNAQKLATVKEKLFHLWGDLQERKEESCTAESLSVKPNARPFECLIKEYGVPVRSSHAQSSDSVMYERHFRLFGTTI</sequence>
<evidence type="ECO:0000256" key="9">
    <source>
        <dbReference type="SAM" id="MobiDB-lite"/>
    </source>
</evidence>
<feature type="compositionally biased region" description="Basic residues" evidence="9">
    <location>
        <begin position="390"/>
        <end position="404"/>
    </location>
</feature>